<feature type="domain" description="DUF4218" evidence="2">
    <location>
        <begin position="1"/>
        <end position="78"/>
    </location>
</feature>
<evidence type="ECO:0000259" key="2">
    <source>
        <dbReference type="Pfam" id="PF13960"/>
    </source>
</evidence>
<dbReference type="EMBL" id="ASHM01065988">
    <property type="protein sequence ID" value="PNX91366.1"/>
    <property type="molecule type" value="Genomic_DNA"/>
</dbReference>
<comment type="caution">
    <text evidence="3">The sequence shown here is derived from an EMBL/GenBank/DDBJ whole genome shotgun (WGS) entry which is preliminary data.</text>
</comment>
<dbReference type="InterPro" id="IPR025312">
    <property type="entry name" value="DUF4216"/>
</dbReference>
<evidence type="ECO:0000259" key="1">
    <source>
        <dbReference type="Pfam" id="PF13952"/>
    </source>
</evidence>
<feature type="non-terminal residue" evidence="3">
    <location>
        <position position="336"/>
    </location>
</feature>
<protein>
    <recommendedName>
        <fullName evidence="5">DUF4218 domain-containing protein</fullName>
    </recommendedName>
</protein>
<dbReference type="PANTHER" id="PTHR48258">
    <property type="entry name" value="DUF4218 DOMAIN-CONTAINING PROTEIN-RELATED"/>
    <property type="match status" value="1"/>
</dbReference>
<evidence type="ECO:0008006" key="5">
    <source>
        <dbReference type="Google" id="ProtNLM"/>
    </source>
</evidence>
<dbReference type="Proteomes" id="UP000236291">
    <property type="component" value="Unassembled WGS sequence"/>
</dbReference>
<dbReference type="Pfam" id="PF13960">
    <property type="entry name" value="DUF4218"/>
    <property type="match status" value="1"/>
</dbReference>
<reference evidence="3 4" key="2">
    <citation type="journal article" date="2017" name="Front. Plant Sci.">
        <title>Gene Classification and Mining of Molecular Markers Useful in Red Clover (Trifolium pratense) Breeding.</title>
        <authorList>
            <person name="Istvanek J."/>
            <person name="Dluhosova J."/>
            <person name="Dluhos P."/>
            <person name="Patkova L."/>
            <person name="Nedelnik J."/>
            <person name="Repkova J."/>
        </authorList>
    </citation>
    <scope>NUCLEOTIDE SEQUENCE [LARGE SCALE GENOMIC DNA]</scope>
    <source>
        <strain evidence="4">cv. Tatra</strain>
        <tissue evidence="3">Young leaves</tissue>
    </source>
</reference>
<dbReference type="Pfam" id="PF13952">
    <property type="entry name" value="DUF4216"/>
    <property type="match status" value="1"/>
</dbReference>
<evidence type="ECO:0000313" key="3">
    <source>
        <dbReference type="EMBL" id="PNX91366.1"/>
    </source>
</evidence>
<gene>
    <name evidence="3" type="ORF">L195_g047496</name>
</gene>
<dbReference type="PANTHER" id="PTHR48258:SF4">
    <property type="entry name" value="DUF4216 DOMAIN-CONTAINING PROTEIN"/>
    <property type="match status" value="1"/>
</dbReference>
<dbReference type="AlphaFoldDB" id="A0A2K3MKR6"/>
<accession>A0A2K3MKR6</accession>
<name>A0A2K3MKR6_TRIPR</name>
<feature type="domain" description="DUF4216" evidence="1">
    <location>
        <begin position="239"/>
        <end position="313"/>
    </location>
</feature>
<reference evidence="3 4" key="1">
    <citation type="journal article" date="2014" name="Am. J. Bot.">
        <title>Genome assembly and annotation for red clover (Trifolium pratense; Fabaceae).</title>
        <authorList>
            <person name="Istvanek J."/>
            <person name="Jaros M."/>
            <person name="Krenek A."/>
            <person name="Repkova J."/>
        </authorList>
    </citation>
    <scope>NUCLEOTIDE SEQUENCE [LARGE SCALE GENOMIC DNA]</scope>
    <source>
        <strain evidence="4">cv. Tatra</strain>
        <tissue evidence="3">Young leaves</tissue>
    </source>
</reference>
<dbReference type="InterPro" id="IPR025452">
    <property type="entry name" value="DUF4218"/>
</dbReference>
<organism evidence="3 4">
    <name type="scientific">Trifolium pratense</name>
    <name type="common">Red clover</name>
    <dbReference type="NCBI Taxonomy" id="57577"/>
    <lineage>
        <taxon>Eukaryota</taxon>
        <taxon>Viridiplantae</taxon>
        <taxon>Streptophyta</taxon>
        <taxon>Embryophyta</taxon>
        <taxon>Tracheophyta</taxon>
        <taxon>Spermatophyta</taxon>
        <taxon>Magnoliopsida</taxon>
        <taxon>eudicotyledons</taxon>
        <taxon>Gunneridae</taxon>
        <taxon>Pentapetalae</taxon>
        <taxon>rosids</taxon>
        <taxon>fabids</taxon>
        <taxon>Fabales</taxon>
        <taxon>Fabaceae</taxon>
        <taxon>Papilionoideae</taxon>
        <taxon>50 kb inversion clade</taxon>
        <taxon>NPAAA clade</taxon>
        <taxon>Hologalegina</taxon>
        <taxon>IRL clade</taxon>
        <taxon>Trifolieae</taxon>
        <taxon>Trifolium</taxon>
    </lineage>
</organism>
<proteinExistence type="predicted"/>
<evidence type="ECO:0000313" key="4">
    <source>
        <dbReference type="Proteomes" id="UP000236291"/>
    </source>
</evidence>
<sequence>MEHLVVHLPYEAKVGGPVQYRWMYPFERCMLYLKRKARNKARVEGSICEAYNLEEVSNFASMYFDPKLQTRHTKVPRNDDGGQCMIDECLSIFKYPCRPIGKGKKRFLTDGEYQIAETYVLVNCKEVEPFLQQFEDSLRQSNLGITDDQILELRDRDFSRWIQQQVSDGQVKDQLIRQMSYGPLKSVTCYNGIIVNGYRFHTKQNGQNKATNNSGVCVRGSIYGEHDIDYYGIIEEILELSYIGAQNKVLLLRCHWFDPINGVKVDERYGLVDVKPKSRLNSNEPFVLASQAQQVYYTMYPQSNVRGSSDWWAACKVRRKLFVAESFNDEQLDLNE</sequence>